<evidence type="ECO:0000313" key="1">
    <source>
        <dbReference type="EMBL" id="MEV0973987.1"/>
    </source>
</evidence>
<dbReference type="Proteomes" id="UP001551675">
    <property type="component" value="Unassembled WGS sequence"/>
</dbReference>
<name>A0ABV3GR62_MICGL</name>
<gene>
    <name evidence="1" type="ORF">AB0I59_35805</name>
</gene>
<sequence>MTIRQDNRLLDGAPMLPLRCHQCGTRVQVRKSSWHQTSIQWDKEAVDACLERRASTPGGGPNGDQFPACEALRQTIRQAVLDGAIPVPDDGL</sequence>
<accession>A0ABV3GR62</accession>
<dbReference type="RefSeq" id="WP_061259531.1">
    <property type="nucleotide sequence ID" value="NZ_JBFALK010000026.1"/>
</dbReference>
<comment type="caution">
    <text evidence="1">The sequence shown here is derived from an EMBL/GenBank/DDBJ whole genome shotgun (WGS) entry which is preliminary data.</text>
</comment>
<proteinExistence type="predicted"/>
<keyword evidence="2" id="KW-1185">Reference proteome</keyword>
<dbReference type="EMBL" id="JBFALK010000026">
    <property type="protein sequence ID" value="MEV0973987.1"/>
    <property type="molecule type" value="Genomic_DNA"/>
</dbReference>
<reference evidence="1 2" key="1">
    <citation type="submission" date="2024-06" db="EMBL/GenBank/DDBJ databases">
        <title>The Natural Products Discovery Center: Release of the First 8490 Sequenced Strains for Exploring Actinobacteria Biosynthetic Diversity.</title>
        <authorList>
            <person name="Kalkreuter E."/>
            <person name="Kautsar S.A."/>
            <person name="Yang D."/>
            <person name="Bader C.D."/>
            <person name="Teijaro C.N."/>
            <person name="Fluegel L."/>
            <person name="Davis C.M."/>
            <person name="Simpson J.R."/>
            <person name="Lauterbach L."/>
            <person name="Steele A.D."/>
            <person name="Gui C."/>
            <person name="Meng S."/>
            <person name="Li G."/>
            <person name="Viehrig K."/>
            <person name="Ye F."/>
            <person name="Su P."/>
            <person name="Kiefer A.F."/>
            <person name="Nichols A."/>
            <person name="Cepeda A.J."/>
            <person name="Yan W."/>
            <person name="Fan B."/>
            <person name="Jiang Y."/>
            <person name="Adhikari A."/>
            <person name="Zheng C.-J."/>
            <person name="Schuster L."/>
            <person name="Cowan T.M."/>
            <person name="Smanski M.J."/>
            <person name="Chevrette M.G."/>
            <person name="De Carvalho L.P.S."/>
            <person name="Shen B."/>
        </authorList>
    </citation>
    <scope>NUCLEOTIDE SEQUENCE [LARGE SCALE GENOMIC DNA]</scope>
    <source>
        <strain evidence="1 2">NPDC050100</strain>
    </source>
</reference>
<protein>
    <submittedName>
        <fullName evidence="1">Ferredoxin</fullName>
    </submittedName>
</protein>
<organism evidence="1 2">
    <name type="scientific">Microtetraspora glauca</name>
    <dbReference type="NCBI Taxonomy" id="1996"/>
    <lineage>
        <taxon>Bacteria</taxon>
        <taxon>Bacillati</taxon>
        <taxon>Actinomycetota</taxon>
        <taxon>Actinomycetes</taxon>
        <taxon>Streptosporangiales</taxon>
        <taxon>Streptosporangiaceae</taxon>
        <taxon>Microtetraspora</taxon>
    </lineage>
</organism>
<evidence type="ECO:0000313" key="2">
    <source>
        <dbReference type="Proteomes" id="UP001551675"/>
    </source>
</evidence>